<dbReference type="PROSITE" id="PS00198">
    <property type="entry name" value="4FE4S_FER_1"/>
    <property type="match status" value="1"/>
</dbReference>
<dbReference type="InterPro" id="IPR017896">
    <property type="entry name" value="4Fe4S_Fe-S-bd"/>
</dbReference>
<evidence type="ECO:0000313" key="4">
    <source>
        <dbReference type="EMBL" id="PWZ56592.1"/>
    </source>
</evidence>
<dbReference type="Proteomes" id="UP000251960">
    <property type="component" value="Chromosome 1"/>
</dbReference>
<dbReference type="InterPro" id="IPR017900">
    <property type="entry name" value="4Fe4S_Fe_S_CS"/>
</dbReference>
<comment type="subunit">
    <text evidence="1">Homodimer.</text>
</comment>
<keyword evidence="4" id="KW-0830">Ubiquinone</keyword>
<feature type="compositionally biased region" description="Polar residues" evidence="2">
    <location>
        <begin position="47"/>
        <end position="57"/>
    </location>
</feature>
<dbReference type="PANTHER" id="PTHR11921:SF29">
    <property type="entry name" value="SUCCINATE DEHYDROGENASE [UBIQUINONE] IRON-SULFUR SUBUNIT, MITOCHONDRIAL"/>
    <property type="match status" value="1"/>
</dbReference>
<dbReference type="Gene3D" id="3.30.565.10">
    <property type="entry name" value="Histidine kinase-like ATPase, C-terminal domain"/>
    <property type="match status" value="1"/>
</dbReference>
<dbReference type="GO" id="GO:0051536">
    <property type="term" value="F:iron-sulfur cluster binding"/>
    <property type="evidence" value="ECO:0007669"/>
    <property type="project" value="InterPro"/>
</dbReference>
<protein>
    <submittedName>
        <fullName evidence="4">Succinate dehydrogenase [ubiquinone] iron-sulfur subunit 1, mitochondrial</fullName>
    </submittedName>
</protein>
<dbReference type="InterPro" id="IPR050573">
    <property type="entry name" value="SDH/FRD_Iron-Sulfur"/>
</dbReference>
<dbReference type="EMBL" id="NCVQ01000001">
    <property type="protein sequence ID" value="PWZ56592.1"/>
    <property type="molecule type" value="Genomic_DNA"/>
</dbReference>
<comment type="caution">
    <text evidence="4">The sequence shown here is derived from an EMBL/GenBank/DDBJ whole genome shotgun (WGS) entry which is preliminary data.</text>
</comment>
<evidence type="ECO:0000256" key="1">
    <source>
        <dbReference type="ARBA" id="ARBA00011738"/>
    </source>
</evidence>
<evidence type="ECO:0000256" key="2">
    <source>
        <dbReference type="SAM" id="MobiDB-lite"/>
    </source>
</evidence>
<feature type="compositionally biased region" description="Basic residues" evidence="2">
    <location>
        <begin position="22"/>
        <end position="35"/>
    </location>
</feature>
<dbReference type="SUPFAM" id="SSF55874">
    <property type="entry name" value="ATPase domain of HSP90 chaperone/DNA topoisomerase II/histidine kinase"/>
    <property type="match status" value="1"/>
</dbReference>
<evidence type="ECO:0000259" key="3">
    <source>
        <dbReference type="PROSITE" id="PS51379"/>
    </source>
</evidence>
<dbReference type="Gene3D" id="1.10.1060.10">
    <property type="entry name" value="Alpha-helical ferredoxin"/>
    <property type="match status" value="1"/>
</dbReference>
<reference evidence="4" key="1">
    <citation type="journal article" date="2018" name="Nat. Genet.">
        <title>Extensive intraspecific gene order and gene structural variations between Mo17 and other maize genomes.</title>
        <authorList>
            <person name="Sun S."/>
            <person name="Zhou Y."/>
            <person name="Chen J."/>
            <person name="Shi J."/>
            <person name="Zhao H."/>
            <person name="Zhao H."/>
            <person name="Song W."/>
            <person name="Zhang M."/>
            <person name="Cui Y."/>
            <person name="Dong X."/>
            <person name="Liu H."/>
            <person name="Ma X."/>
            <person name="Jiao Y."/>
            <person name="Wang B."/>
            <person name="Wei X."/>
            <person name="Stein J.C."/>
            <person name="Glaubitz J.C."/>
            <person name="Lu F."/>
            <person name="Yu G."/>
            <person name="Liang C."/>
            <person name="Fengler K."/>
            <person name="Li B."/>
            <person name="Rafalski A."/>
            <person name="Schnable P.S."/>
            <person name="Ware D.H."/>
            <person name="Buckler E.S."/>
            <person name="Lai J."/>
        </authorList>
    </citation>
    <scope>NUCLEOTIDE SEQUENCE [LARGE SCALE GENOMIC DNA]</scope>
    <source>
        <tissue evidence="4">Seedling</tissue>
    </source>
</reference>
<feature type="compositionally biased region" description="Pro residues" evidence="2">
    <location>
        <begin position="1"/>
        <end position="10"/>
    </location>
</feature>
<feature type="domain" description="4Fe-4S ferredoxin-type" evidence="3">
    <location>
        <begin position="92"/>
        <end position="122"/>
    </location>
</feature>
<dbReference type="InterPro" id="IPR009051">
    <property type="entry name" value="Helical_ferredxn"/>
</dbReference>
<proteinExistence type="predicted"/>
<sequence>MVSDPAPPSAPSVLAAVDPPPRRGHPLLHRRRPRGPRQDEVRCRSVLGSTSTASPQSVGADGAPTVGSIEPWLKCKDQPPQQGKEIPQTKADRAKLDGMYKCILCACCSTSCPSYWWNPEEYLGPATLFHANSYTPTHDLFCDVLAWEMKPLILERPVLGMRGPTGGSMYNFPILPIKFTKIGGACPAVPDYDLGWVKYTDCGVSPQDLHHVFTKFAHPQSGGNRGFNGSGLGLAICKSCSTQQVYEEGAKEVALLVVSGINLTLIAGEIKIKGIELQESCSLSFFSMVEGIFIGFIHLFSVDVYKKIVSKNKMSLFHEGVIETETMGTRVKESKTVLVEKELELIDEPQIQESPPVRALLHDEVDFAESSLAIRESDIPVKKVLIIVTITFVWPQQPYYLKPMF</sequence>
<organism evidence="4">
    <name type="scientific">Zea mays</name>
    <name type="common">Maize</name>
    <dbReference type="NCBI Taxonomy" id="4577"/>
    <lineage>
        <taxon>Eukaryota</taxon>
        <taxon>Viridiplantae</taxon>
        <taxon>Streptophyta</taxon>
        <taxon>Embryophyta</taxon>
        <taxon>Tracheophyta</taxon>
        <taxon>Spermatophyta</taxon>
        <taxon>Magnoliopsida</taxon>
        <taxon>Liliopsida</taxon>
        <taxon>Poales</taxon>
        <taxon>Poaceae</taxon>
        <taxon>PACMAD clade</taxon>
        <taxon>Panicoideae</taxon>
        <taxon>Andropogonodae</taxon>
        <taxon>Andropogoneae</taxon>
        <taxon>Tripsacinae</taxon>
        <taxon>Zea</taxon>
    </lineage>
</organism>
<accession>A0A317YFV4</accession>
<name>A0A317YFV4_MAIZE</name>
<feature type="region of interest" description="Disordered" evidence="2">
    <location>
        <begin position="1"/>
        <end position="64"/>
    </location>
</feature>
<dbReference type="PROSITE" id="PS51379">
    <property type="entry name" value="4FE4S_FER_2"/>
    <property type="match status" value="1"/>
</dbReference>
<dbReference type="AlphaFoldDB" id="A0A317YFV4"/>
<dbReference type="PANTHER" id="PTHR11921">
    <property type="entry name" value="SUCCINATE DEHYDROGENASE IRON-SULFUR PROTEIN"/>
    <property type="match status" value="1"/>
</dbReference>
<dbReference type="InterPro" id="IPR036890">
    <property type="entry name" value="HATPase_C_sf"/>
</dbReference>
<dbReference type="SUPFAM" id="SSF46548">
    <property type="entry name" value="alpha-helical ferredoxin"/>
    <property type="match status" value="1"/>
</dbReference>
<dbReference type="ExpressionAtlas" id="A0A317YFV4">
    <property type="expression patterns" value="baseline and differential"/>
</dbReference>
<gene>
    <name evidence="4" type="primary">SDH2-1_1</name>
    <name evidence="4" type="ORF">Zm00014a_022537</name>
</gene>